<evidence type="ECO:0000256" key="1">
    <source>
        <dbReference type="ARBA" id="ARBA00023015"/>
    </source>
</evidence>
<evidence type="ECO:0000256" key="3">
    <source>
        <dbReference type="SAM" id="Phobius"/>
    </source>
</evidence>
<organism evidence="5 6">
    <name type="scientific">Pengzhenrongella sicca</name>
    <dbReference type="NCBI Taxonomy" id="2819238"/>
    <lineage>
        <taxon>Bacteria</taxon>
        <taxon>Bacillati</taxon>
        <taxon>Actinomycetota</taxon>
        <taxon>Actinomycetes</taxon>
        <taxon>Micrococcales</taxon>
        <taxon>Pengzhenrongella</taxon>
    </lineage>
</organism>
<dbReference type="Pfam" id="PF13490">
    <property type="entry name" value="zf-HC2"/>
    <property type="match status" value="1"/>
</dbReference>
<evidence type="ECO:0000313" key="6">
    <source>
        <dbReference type="Proteomes" id="UP000663937"/>
    </source>
</evidence>
<dbReference type="RefSeq" id="WP_227423749.1">
    <property type="nucleotide sequence ID" value="NZ_CP071868.1"/>
</dbReference>
<reference evidence="5" key="1">
    <citation type="submission" date="2021-03" db="EMBL/GenBank/DDBJ databases">
        <title>Pengzhenrongella sicca gen. nov., sp. nov., a new member of suborder Micrococcineae isolated from High-Arctic tundra soil.</title>
        <authorList>
            <person name="Peng F."/>
        </authorList>
    </citation>
    <scope>NUCLEOTIDE SEQUENCE</scope>
    <source>
        <strain evidence="5">LRZ-2</strain>
    </source>
</reference>
<protein>
    <submittedName>
        <fullName evidence="5">Zf-HC2 domain-containing protein</fullName>
    </submittedName>
</protein>
<feature type="transmembrane region" description="Helical" evidence="3">
    <location>
        <begin position="111"/>
        <end position="130"/>
    </location>
</feature>
<dbReference type="InterPro" id="IPR041916">
    <property type="entry name" value="Anti_sigma_zinc_sf"/>
</dbReference>
<dbReference type="Gene3D" id="1.10.10.1320">
    <property type="entry name" value="Anti-sigma factor, zinc-finger domain"/>
    <property type="match status" value="1"/>
</dbReference>
<evidence type="ECO:0000256" key="2">
    <source>
        <dbReference type="ARBA" id="ARBA00023163"/>
    </source>
</evidence>
<feature type="domain" description="Putative zinc-finger" evidence="4">
    <location>
        <begin position="16"/>
        <end position="47"/>
    </location>
</feature>
<sequence length="248" mass="25751">MTAPEAPDPVATAHLEARLALGALVLGALAPVDRAAVEAHVASCAECTRELAGFAVLPGLLGRLSLDEALALDQLPTPLAGSDVPPDELLERILTRAHDHRTRRAHHRRTIASWSAAAVAVAAGVAWLLVTGPLAGADREPSAVVVATDDVVVQARDDASDVWGEVTLSPTANGTRVALDLTGVSPGEDCELVAWTADGRREVASTWRATYDGKATVTGSTSLPLAELAGLTVKTPDGRRLLNLPVPE</sequence>
<evidence type="ECO:0000313" key="5">
    <source>
        <dbReference type="EMBL" id="QTE29466.1"/>
    </source>
</evidence>
<dbReference type="InterPro" id="IPR027383">
    <property type="entry name" value="Znf_put"/>
</dbReference>
<accession>A0A8A4ZG14</accession>
<proteinExistence type="predicted"/>
<keyword evidence="1" id="KW-0805">Transcription regulation</keyword>
<name>A0A8A4ZG14_9MICO</name>
<dbReference type="AlphaFoldDB" id="A0A8A4ZG14"/>
<keyword evidence="3" id="KW-0472">Membrane</keyword>
<keyword evidence="3" id="KW-1133">Transmembrane helix</keyword>
<keyword evidence="3" id="KW-0812">Transmembrane</keyword>
<dbReference type="EMBL" id="CP071868">
    <property type="protein sequence ID" value="QTE29466.1"/>
    <property type="molecule type" value="Genomic_DNA"/>
</dbReference>
<dbReference type="Proteomes" id="UP000663937">
    <property type="component" value="Chromosome"/>
</dbReference>
<keyword evidence="2" id="KW-0804">Transcription</keyword>
<evidence type="ECO:0000259" key="4">
    <source>
        <dbReference type="Pfam" id="PF13490"/>
    </source>
</evidence>
<gene>
    <name evidence="5" type="ORF">J4E96_19780</name>
</gene>
<keyword evidence="6" id="KW-1185">Reference proteome</keyword>
<dbReference type="KEGG" id="psic:J4E96_19780"/>